<evidence type="ECO:0000256" key="7">
    <source>
        <dbReference type="ARBA" id="ARBA00023102"/>
    </source>
</evidence>
<comment type="similarity">
    <text evidence="3 9">Belongs to the class-II aminoacyl-tRNA synthetase family. HisZ subfamily.</text>
</comment>
<dbReference type="RefSeq" id="WP_073269442.1">
    <property type="nucleotide sequence ID" value="NZ_FQTU01000002.1"/>
</dbReference>
<keyword evidence="11" id="KW-0328">Glycosyltransferase</keyword>
<keyword evidence="11" id="KW-0808">Transferase</keyword>
<dbReference type="GO" id="GO:0004821">
    <property type="term" value="F:histidine-tRNA ligase activity"/>
    <property type="evidence" value="ECO:0007669"/>
    <property type="project" value="TreeGrafter"/>
</dbReference>
<dbReference type="UniPathway" id="UPA00031">
    <property type="reaction ID" value="UER00006"/>
</dbReference>
<evidence type="ECO:0000256" key="4">
    <source>
        <dbReference type="ARBA" id="ARBA00020397"/>
    </source>
</evidence>
<evidence type="ECO:0000256" key="3">
    <source>
        <dbReference type="ARBA" id="ARBA00005539"/>
    </source>
</evidence>
<evidence type="ECO:0000313" key="12">
    <source>
        <dbReference type="Proteomes" id="UP000184251"/>
    </source>
</evidence>
<evidence type="ECO:0000256" key="1">
    <source>
        <dbReference type="ARBA" id="ARBA00004496"/>
    </source>
</evidence>
<comment type="subcellular location">
    <subcellularLocation>
        <location evidence="1 9">Cytoplasm</location>
    </subcellularLocation>
</comment>
<feature type="domain" description="Class II Histidinyl-tRNA synthetase (HisRS)-like catalytic core" evidence="10">
    <location>
        <begin position="8"/>
        <end position="314"/>
    </location>
</feature>
<dbReference type="Proteomes" id="UP000184251">
    <property type="component" value="Unassembled WGS sequence"/>
</dbReference>
<dbReference type="InterPro" id="IPR045864">
    <property type="entry name" value="aa-tRNA-synth_II/BPL/LPL"/>
</dbReference>
<dbReference type="InterPro" id="IPR004516">
    <property type="entry name" value="HisRS/HisZ"/>
</dbReference>
<evidence type="ECO:0000256" key="2">
    <source>
        <dbReference type="ARBA" id="ARBA00004667"/>
    </source>
</evidence>
<dbReference type="Gene3D" id="3.30.930.10">
    <property type="entry name" value="Bira Bifunctional Protein, Domain 2"/>
    <property type="match status" value="1"/>
</dbReference>
<sequence>MINYYIDGVNDIHFQEFLGYERINEEIEQVMRKFGYKPILTPNFEYYDMYNMDQSLSRDKMFKLIDKNGKVLVLRPDATIPICRMAANTFKDPKEVLKFSYITTIFREDNSKTNYKKDFIQGGVEYFGNNSPDCDAEIIAVAISMLLNLGLDKIHIDIGQVAFLDGLFHGLDLTKKEKERVNELIENKNLGDLKLYLNKLQISPEVFETILKIPMLFGSYQKVIPQAEKLCRNESMKTALDNVKEVYKMLKLYGLEKYVYLDFGFTNQLNYYSGLIFKGYAEDWGDSILSGGRYDQLSSTFGVERPAIGFGINISLLTEIISAEENSQDYFDALIRYDSSQTQNALSLASLLRDLDFSTDCINKDYSIDHEAYRFIFEYDEAGLKVSTNEKISPITTEEAIDLLKGESDL</sequence>
<dbReference type="GO" id="GO:0005737">
    <property type="term" value="C:cytoplasm"/>
    <property type="evidence" value="ECO:0007669"/>
    <property type="project" value="UniProtKB-SubCell"/>
</dbReference>
<evidence type="ECO:0000256" key="5">
    <source>
        <dbReference type="ARBA" id="ARBA00022490"/>
    </source>
</evidence>
<dbReference type="Pfam" id="PF13393">
    <property type="entry name" value="tRNA-synt_His"/>
    <property type="match status" value="1"/>
</dbReference>
<comment type="function">
    <text evidence="8 9">Required for the first step of histidine biosynthesis. May allow the feedback regulation of ATP phosphoribosyltransferase activity by histidine.</text>
</comment>
<evidence type="ECO:0000259" key="10">
    <source>
        <dbReference type="Pfam" id="PF13393"/>
    </source>
</evidence>
<protein>
    <recommendedName>
        <fullName evidence="4 9">ATP phosphoribosyltransferase regulatory subunit</fullName>
    </recommendedName>
</protein>
<evidence type="ECO:0000256" key="8">
    <source>
        <dbReference type="ARBA" id="ARBA00025246"/>
    </source>
</evidence>
<dbReference type="GO" id="GO:0016757">
    <property type="term" value="F:glycosyltransferase activity"/>
    <property type="evidence" value="ECO:0007669"/>
    <property type="project" value="UniProtKB-KW"/>
</dbReference>
<dbReference type="NCBIfam" id="TIGR00443">
    <property type="entry name" value="hisZ_biosyn_reg"/>
    <property type="match status" value="1"/>
</dbReference>
<accession>A0A1M4TB36</accession>
<comment type="subunit">
    <text evidence="9">Heteromultimer composed of HisG and HisZ subunits.</text>
</comment>
<comment type="pathway">
    <text evidence="2 9">Amino-acid biosynthesis; L-histidine biosynthesis; L-histidine from 5-phospho-alpha-D-ribose 1-diphosphate: step 1/9.</text>
</comment>
<keyword evidence="5 9" id="KW-0963">Cytoplasm</keyword>
<dbReference type="HAMAP" id="MF_00125">
    <property type="entry name" value="HisZ"/>
    <property type="match status" value="1"/>
</dbReference>
<evidence type="ECO:0000313" key="11">
    <source>
        <dbReference type="EMBL" id="SHE41716.1"/>
    </source>
</evidence>
<dbReference type="SUPFAM" id="SSF55681">
    <property type="entry name" value="Class II aaRS and biotin synthetases"/>
    <property type="match status" value="1"/>
</dbReference>
<comment type="miscellaneous">
    <text evidence="9">This function is generally fulfilled by the C-terminal part of HisG, which is missing in some bacteria such as this one.</text>
</comment>
<organism evidence="11 12">
    <name type="scientific">Alkalibacter saccharofermentans DSM 14828</name>
    <dbReference type="NCBI Taxonomy" id="1120975"/>
    <lineage>
        <taxon>Bacteria</taxon>
        <taxon>Bacillati</taxon>
        <taxon>Bacillota</taxon>
        <taxon>Clostridia</taxon>
        <taxon>Eubacteriales</taxon>
        <taxon>Eubacteriaceae</taxon>
        <taxon>Alkalibacter</taxon>
    </lineage>
</organism>
<dbReference type="CDD" id="cd00773">
    <property type="entry name" value="HisRS-like_core"/>
    <property type="match status" value="1"/>
</dbReference>
<dbReference type="EMBL" id="FQTU01000002">
    <property type="protein sequence ID" value="SHE41716.1"/>
    <property type="molecule type" value="Genomic_DNA"/>
</dbReference>
<keyword evidence="12" id="KW-1185">Reference proteome</keyword>
<dbReference type="GO" id="GO:0140096">
    <property type="term" value="F:catalytic activity, acting on a protein"/>
    <property type="evidence" value="ECO:0007669"/>
    <property type="project" value="UniProtKB-ARBA"/>
</dbReference>
<evidence type="ECO:0000256" key="9">
    <source>
        <dbReference type="HAMAP-Rule" id="MF_00125"/>
    </source>
</evidence>
<dbReference type="InterPro" id="IPR004517">
    <property type="entry name" value="HisZ"/>
</dbReference>
<dbReference type="GO" id="GO:0006427">
    <property type="term" value="P:histidyl-tRNA aminoacylation"/>
    <property type="evidence" value="ECO:0007669"/>
    <property type="project" value="TreeGrafter"/>
</dbReference>
<dbReference type="GO" id="GO:0000105">
    <property type="term" value="P:L-histidine biosynthetic process"/>
    <property type="evidence" value="ECO:0007669"/>
    <property type="project" value="UniProtKB-UniRule"/>
</dbReference>
<dbReference type="PANTHER" id="PTHR43707:SF6">
    <property type="entry name" value="ATP PHOSPHORIBOSYLTRANSFERASE REGULATORY SUBUNIT"/>
    <property type="match status" value="1"/>
</dbReference>
<dbReference type="PANTHER" id="PTHR43707">
    <property type="entry name" value="HISTIDYL-TRNA SYNTHETASE"/>
    <property type="match status" value="1"/>
</dbReference>
<reference evidence="11 12" key="1">
    <citation type="submission" date="2016-11" db="EMBL/GenBank/DDBJ databases">
        <authorList>
            <person name="Jaros S."/>
            <person name="Januszkiewicz K."/>
            <person name="Wedrychowicz H."/>
        </authorList>
    </citation>
    <scope>NUCLEOTIDE SEQUENCE [LARGE SCALE GENOMIC DNA]</scope>
    <source>
        <strain evidence="11 12">DSM 14828</strain>
    </source>
</reference>
<name>A0A1M4TB36_9FIRM</name>
<keyword evidence="7 9" id="KW-0368">Histidine biosynthesis</keyword>
<dbReference type="OrthoDB" id="9800814at2"/>
<evidence type="ECO:0000256" key="6">
    <source>
        <dbReference type="ARBA" id="ARBA00022605"/>
    </source>
</evidence>
<dbReference type="STRING" id="1120975.SAMN02746064_00440"/>
<gene>
    <name evidence="9" type="primary">hisZ</name>
    <name evidence="11" type="ORF">SAMN02746064_00440</name>
</gene>
<keyword evidence="6 9" id="KW-0028">Amino-acid biosynthesis</keyword>
<dbReference type="AlphaFoldDB" id="A0A1M4TB36"/>
<proteinExistence type="inferred from homology"/>
<dbReference type="InterPro" id="IPR041715">
    <property type="entry name" value="HisRS-like_core"/>
</dbReference>